<dbReference type="SMART" id="SM00066">
    <property type="entry name" value="GAL4"/>
    <property type="match status" value="1"/>
</dbReference>
<dbReference type="Pfam" id="PF04082">
    <property type="entry name" value="Fungal_trans"/>
    <property type="match status" value="1"/>
</dbReference>
<evidence type="ECO:0000313" key="9">
    <source>
        <dbReference type="EMBL" id="RJE23853.1"/>
    </source>
</evidence>
<keyword evidence="4" id="KW-0238">DNA-binding</keyword>
<evidence type="ECO:0000256" key="5">
    <source>
        <dbReference type="ARBA" id="ARBA00023163"/>
    </source>
</evidence>
<feature type="domain" description="Zn(2)-C6 fungal-type" evidence="8">
    <location>
        <begin position="12"/>
        <end position="44"/>
    </location>
</feature>
<dbReference type="GO" id="GO:0006351">
    <property type="term" value="P:DNA-templated transcription"/>
    <property type="evidence" value="ECO:0007669"/>
    <property type="project" value="InterPro"/>
</dbReference>
<keyword evidence="5" id="KW-0804">Transcription</keyword>
<keyword evidence="2" id="KW-0479">Metal-binding</keyword>
<dbReference type="Gene3D" id="4.10.240.10">
    <property type="entry name" value="Zn(2)-C6 fungal-type DNA-binding domain"/>
    <property type="match status" value="1"/>
</dbReference>
<dbReference type="GO" id="GO:0000981">
    <property type="term" value="F:DNA-binding transcription factor activity, RNA polymerase II-specific"/>
    <property type="evidence" value="ECO:0007669"/>
    <property type="project" value="InterPro"/>
</dbReference>
<dbReference type="STRING" id="2070753.A0A3A2ZNP8"/>
<dbReference type="CDD" id="cd12148">
    <property type="entry name" value="fungal_TF_MHR"/>
    <property type="match status" value="1"/>
</dbReference>
<dbReference type="GO" id="GO:0003677">
    <property type="term" value="F:DNA binding"/>
    <property type="evidence" value="ECO:0007669"/>
    <property type="project" value="UniProtKB-KW"/>
</dbReference>
<protein>
    <recommendedName>
        <fullName evidence="8">Zn(2)-C6 fungal-type domain-containing protein</fullName>
    </recommendedName>
</protein>
<comment type="subcellular location">
    <subcellularLocation>
        <location evidence="1">Nucleus</location>
    </subcellularLocation>
</comment>
<gene>
    <name evidence="9" type="ORF">PHISCL_03825</name>
</gene>
<dbReference type="AlphaFoldDB" id="A0A3A2ZNP8"/>
<dbReference type="Proteomes" id="UP000266188">
    <property type="component" value="Unassembled WGS sequence"/>
</dbReference>
<feature type="compositionally biased region" description="Basic and acidic residues" evidence="7">
    <location>
        <begin position="63"/>
        <end position="73"/>
    </location>
</feature>
<evidence type="ECO:0000256" key="3">
    <source>
        <dbReference type="ARBA" id="ARBA00023015"/>
    </source>
</evidence>
<evidence type="ECO:0000313" key="10">
    <source>
        <dbReference type="Proteomes" id="UP000266188"/>
    </source>
</evidence>
<dbReference type="InterPro" id="IPR036864">
    <property type="entry name" value="Zn2-C6_fun-type_DNA-bd_sf"/>
</dbReference>
<reference evidence="10" key="1">
    <citation type="submission" date="2017-02" db="EMBL/GenBank/DDBJ databases">
        <authorList>
            <person name="Tafer H."/>
            <person name="Lopandic K."/>
        </authorList>
    </citation>
    <scope>NUCLEOTIDE SEQUENCE [LARGE SCALE GENOMIC DNA]</scope>
    <source>
        <strain evidence="10">CBS 366.77</strain>
    </source>
</reference>
<dbReference type="CDD" id="cd00067">
    <property type="entry name" value="GAL4"/>
    <property type="match status" value="1"/>
</dbReference>
<evidence type="ECO:0000256" key="1">
    <source>
        <dbReference type="ARBA" id="ARBA00004123"/>
    </source>
</evidence>
<evidence type="ECO:0000256" key="6">
    <source>
        <dbReference type="ARBA" id="ARBA00023242"/>
    </source>
</evidence>
<evidence type="ECO:0000256" key="2">
    <source>
        <dbReference type="ARBA" id="ARBA00022723"/>
    </source>
</evidence>
<dbReference type="PANTHER" id="PTHR31001:SF53">
    <property type="entry name" value="ZN(II)2CYS6 TRANSCRIPTION FACTOR (EUROFUNG)"/>
    <property type="match status" value="1"/>
</dbReference>
<sequence>MATTRRNGQLSSCEPCRKSKLRCDHSTPICGRCTRRGQPNLCIYHPAPLTQDPGLRQRKRRRYNNDDNTERTLNKLSLVSPPASASPEGGLSDAYSVNWSQKETSNSTAGFLGLTSFSAVFTEHDNCLGTGIKLFSGNVNTNTADPKQIDLGAQILRLLSQDILFYEKLIEARFQVFKGWTQGAPTVLAIFKAVKDTLARSLSSDTGDESALSLSKELFKNRTNTVDINPSMTLQEYTPLISSRWETIGLIFSLAGLVSPLIPHDDLVWKRGGQADPKALERQSTTVSDICVRFSNNCGLVNDPLSWLLVHHTALLIQVYGDGDYRPWNELGELATTVFALGLHQEPDDTVPFFLTEIRKRIMIAAYSLDKQLATFLGRPPLISWRYCNIQLPLDLSYDEIVADPATRDAAIAKLEANNGWNTEGNPGKGGWARAILIASIVREKVLELSLCHQADDLAQKVEAVSQESNQMRLGLPEFLHWNPEHDSSSFSHDDNVLFQLHLDFLYSRFLLYRILNRRTQTQSDGIIKASRDILSALIQMVAKKNRARKPPVNIGWDLCFFCLPAAGVLAIELLHRSQSTIEPSATSSFPRSEIIQNLSILASYLESLIQPGDPNYEIAQQGKKSIRHVLDRILSDPLPPPGADSTGAAGEISLDQPTFMRAEFDDGMQFLEWLDTSNNVNYRQESWVNWLTFS</sequence>
<evidence type="ECO:0000256" key="4">
    <source>
        <dbReference type="ARBA" id="ARBA00023125"/>
    </source>
</evidence>
<dbReference type="GO" id="GO:0005634">
    <property type="term" value="C:nucleus"/>
    <property type="evidence" value="ECO:0007669"/>
    <property type="project" value="UniProtKB-SubCell"/>
</dbReference>
<keyword evidence="6" id="KW-0539">Nucleus</keyword>
<dbReference type="InterPro" id="IPR001138">
    <property type="entry name" value="Zn2Cys6_DnaBD"/>
</dbReference>
<evidence type="ECO:0000259" key="8">
    <source>
        <dbReference type="PROSITE" id="PS50048"/>
    </source>
</evidence>
<proteinExistence type="predicted"/>
<dbReference type="Pfam" id="PF00172">
    <property type="entry name" value="Zn_clus"/>
    <property type="match status" value="1"/>
</dbReference>
<dbReference type="InterPro" id="IPR007219">
    <property type="entry name" value="XnlR_reg_dom"/>
</dbReference>
<dbReference type="PROSITE" id="PS50048">
    <property type="entry name" value="ZN2_CY6_FUNGAL_2"/>
    <property type="match status" value="1"/>
</dbReference>
<dbReference type="SUPFAM" id="SSF57701">
    <property type="entry name" value="Zn2/Cys6 DNA-binding domain"/>
    <property type="match status" value="1"/>
</dbReference>
<comment type="caution">
    <text evidence="9">The sequence shown here is derived from an EMBL/GenBank/DDBJ whole genome shotgun (WGS) entry which is preliminary data.</text>
</comment>
<keyword evidence="3" id="KW-0805">Transcription regulation</keyword>
<evidence type="ECO:0000256" key="7">
    <source>
        <dbReference type="SAM" id="MobiDB-lite"/>
    </source>
</evidence>
<keyword evidence="10" id="KW-1185">Reference proteome</keyword>
<accession>A0A3A2ZNP8</accession>
<dbReference type="OrthoDB" id="4898680at2759"/>
<dbReference type="PANTHER" id="PTHR31001">
    <property type="entry name" value="UNCHARACTERIZED TRANSCRIPTIONAL REGULATORY PROTEIN"/>
    <property type="match status" value="1"/>
</dbReference>
<dbReference type="InterPro" id="IPR050613">
    <property type="entry name" value="Sec_Metabolite_Reg"/>
</dbReference>
<name>A0A3A2ZNP8_9EURO</name>
<dbReference type="SMART" id="SM00906">
    <property type="entry name" value="Fungal_trans"/>
    <property type="match status" value="1"/>
</dbReference>
<organism evidence="9 10">
    <name type="scientific">Aspergillus sclerotialis</name>
    <dbReference type="NCBI Taxonomy" id="2070753"/>
    <lineage>
        <taxon>Eukaryota</taxon>
        <taxon>Fungi</taxon>
        <taxon>Dikarya</taxon>
        <taxon>Ascomycota</taxon>
        <taxon>Pezizomycotina</taxon>
        <taxon>Eurotiomycetes</taxon>
        <taxon>Eurotiomycetidae</taxon>
        <taxon>Eurotiales</taxon>
        <taxon>Aspergillaceae</taxon>
        <taxon>Aspergillus</taxon>
        <taxon>Aspergillus subgen. Polypaecilum</taxon>
    </lineage>
</organism>
<feature type="region of interest" description="Disordered" evidence="7">
    <location>
        <begin position="53"/>
        <end position="90"/>
    </location>
</feature>
<dbReference type="GO" id="GO:0008270">
    <property type="term" value="F:zinc ion binding"/>
    <property type="evidence" value="ECO:0007669"/>
    <property type="project" value="InterPro"/>
</dbReference>
<dbReference type="EMBL" id="MVGC01000103">
    <property type="protein sequence ID" value="RJE23853.1"/>
    <property type="molecule type" value="Genomic_DNA"/>
</dbReference>
<dbReference type="PROSITE" id="PS00463">
    <property type="entry name" value="ZN2_CY6_FUNGAL_1"/>
    <property type="match status" value="1"/>
</dbReference>